<reference evidence="2 3" key="1">
    <citation type="journal article" date="2014" name="Nat. Commun.">
        <title>Klebsormidium flaccidum genome reveals primary factors for plant terrestrial adaptation.</title>
        <authorList>
            <person name="Hori K."/>
            <person name="Maruyama F."/>
            <person name="Fujisawa T."/>
            <person name="Togashi T."/>
            <person name="Yamamoto N."/>
            <person name="Seo M."/>
            <person name="Sato S."/>
            <person name="Yamada T."/>
            <person name="Mori H."/>
            <person name="Tajima N."/>
            <person name="Moriyama T."/>
            <person name="Ikeuchi M."/>
            <person name="Watanabe M."/>
            <person name="Wada H."/>
            <person name="Kobayashi K."/>
            <person name="Saito M."/>
            <person name="Masuda T."/>
            <person name="Sasaki-Sekimoto Y."/>
            <person name="Mashiguchi K."/>
            <person name="Awai K."/>
            <person name="Shimojima M."/>
            <person name="Masuda S."/>
            <person name="Iwai M."/>
            <person name="Nobusawa T."/>
            <person name="Narise T."/>
            <person name="Kondo S."/>
            <person name="Saito H."/>
            <person name="Sato R."/>
            <person name="Murakawa M."/>
            <person name="Ihara Y."/>
            <person name="Oshima-Yamada Y."/>
            <person name="Ohtaka K."/>
            <person name="Satoh M."/>
            <person name="Sonobe K."/>
            <person name="Ishii M."/>
            <person name="Ohtani R."/>
            <person name="Kanamori-Sato M."/>
            <person name="Honoki R."/>
            <person name="Miyazaki D."/>
            <person name="Mochizuki H."/>
            <person name="Umetsu J."/>
            <person name="Higashi K."/>
            <person name="Shibata D."/>
            <person name="Kamiya Y."/>
            <person name="Sato N."/>
            <person name="Nakamura Y."/>
            <person name="Tabata S."/>
            <person name="Ida S."/>
            <person name="Kurokawa K."/>
            <person name="Ohta H."/>
        </authorList>
    </citation>
    <scope>NUCLEOTIDE SEQUENCE [LARGE SCALE GENOMIC DNA]</scope>
    <source>
        <strain evidence="2 3">NIES-2285</strain>
    </source>
</reference>
<accession>A0A1Y1IQL9</accession>
<dbReference type="EMBL" id="DF237935">
    <property type="protein sequence ID" value="GAQ92342.1"/>
    <property type="molecule type" value="Genomic_DNA"/>
</dbReference>
<keyword evidence="3" id="KW-1185">Reference proteome</keyword>
<sequence>MAAVRMSRTSEAPPIVRGGPHLTVSWRRPGSSTWQPFDAKVGRAILAAGASGEATFQLEETVRRSPRNSAKHGNAERACASHRSSKEAEDEDLVVTLKTAWDGSPASNAERAIRWGFSSTCMFDRLPNDARALAAMITESEAAKKRQVMEKDAHRRRSKYWGDESEKKAVFLNPLQPSTP</sequence>
<feature type="region of interest" description="Disordered" evidence="1">
    <location>
        <begin position="63"/>
        <end position="91"/>
    </location>
</feature>
<protein>
    <submittedName>
        <fullName evidence="2">Uncharacterized protein</fullName>
    </submittedName>
</protein>
<feature type="compositionally biased region" description="Basic and acidic residues" evidence="1">
    <location>
        <begin position="142"/>
        <end position="153"/>
    </location>
</feature>
<feature type="region of interest" description="Disordered" evidence="1">
    <location>
        <begin position="142"/>
        <end position="162"/>
    </location>
</feature>
<feature type="region of interest" description="Disordered" evidence="1">
    <location>
        <begin position="1"/>
        <end position="24"/>
    </location>
</feature>
<evidence type="ECO:0000256" key="1">
    <source>
        <dbReference type="SAM" id="MobiDB-lite"/>
    </source>
</evidence>
<dbReference type="AlphaFoldDB" id="A0A1Y1IQL9"/>
<dbReference type="Proteomes" id="UP000054558">
    <property type="component" value="Unassembled WGS sequence"/>
</dbReference>
<proteinExistence type="predicted"/>
<evidence type="ECO:0000313" key="3">
    <source>
        <dbReference type="Proteomes" id="UP000054558"/>
    </source>
</evidence>
<gene>
    <name evidence="2" type="ORF">KFL_009860015</name>
</gene>
<evidence type="ECO:0000313" key="2">
    <source>
        <dbReference type="EMBL" id="GAQ92342.1"/>
    </source>
</evidence>
<name>A0A1Y1IQL9_KLENI</name>
<organism evidence="2 3">
    <name type="scientific">Klebsormidium nitens</name>
    <name type="common">Green alga</name>
    <name type="synonym">Ulothrix nitens</name>
    <dbReference type="NCBI Taxonomy" id="105231"/>
    <lineage>
        <taxon>Eukaryota</taxon>
        <taxon>Viridiplantae</taxon>
        <taxon>Streptophyta</taxon>
        <taxon>Klebsormidiophyceae</taxon>
        <taxon>Klebsormidiales</taxon>
        <taxon>Klebsormidiaceae</taxon>
        <taxon>Klebsormidium</taxon>
    </lineage>
</organism>